<dbReference type="PANTHER" id="PTHR18964">
    <property type="entry name" value="ROK (REPRESSOR, ORF, KINASE) FAMILY"/>
    <property type="match status" value="1"/>
</dbReference>
<dbReference type="Pfam" id="PF00480">
    <property type="entry name" value="ROK"/>
    <property type="match status" value="1"/>
</dbReference>
<proteinExistence type="predicted"/>
<dbReference type="RefSeq" id="WP_108918268.1">
    <property type="nucleotide sequence ID" value="NZ_BGJY01000013.1"/>
</dbReference>
<sequence length="323" mass="33521">MMREPFRIGVDLGGTKTEAIAMGPMGETLARRRAPTPAHDYAAVLATIGGLVLELEREIGGRGSVGVGTPGVISPRTGLVKNSNTTGLNGKPLDKDLEALLGRPVRLENDANCFALSEAVDGAGAGARSVFGVILGTGVGGGIVVDGKVLQGVNKVAGEWGHTPLPWMTPGEFPGRLCYCGHHGCVETFLAGPALAFDYGQRSGAEASGEEIAARAAAGEAAARHALEIYRDRLSRALAGIVNLLDPDVIVLGGGVSNIDFIYEGLRDLVEKQAFSDAIDTRILRNVHGDSGGVRGAAWLWGGPDREGAVPIDPRSPRICGSD</sequence>
<dbReference type="EMBL" id="PUIV01000034">
    <property type="protein sequence ID" value="PWB92872.1"/>
    <property type="molecule type" value="Genomic_DNA"/>
</dbReference>
<dbReference type="InterPro" id="IPR043129">
    <property type="entry name" value="ATPase_NBD"/>
</dbReference>
<dbReference type="InterPro" id="IPR000600">
    <property type="entry name" value="ROK"/>
</dbReference>
<evidence type="ECO:0000313" key="2">
    <source>
        <dbReference type="Proteomes" id="UP000245137"/>
    </source>
</evidence>
<dbReference type="CDD" id="cd24066">
    <property type="entry name" value="ASKHA_NBD_ROK_EcFRK-like"/>
    <property type="match status" value="1"/>
</dbReference>
<keyword evidence="2" id="KW-1185">Reference proteome</keyword>
<dbReference type="PROSITE" id="PS01125">
    <property type="entry name" value="ROK"/>
    <property type="match status" value="1"/>
</dbReference>
<dbReference type="SUPFAM" id="SSF53067">
    <property type="entry name" value="Actin-like ATPase domain"/>
    <property type="match status" value="1"/>
</dbReference>
<evidence type="ECO:0000313" key="1">
    <source>
        <dbReference type="EMBL" id="PWB92872.1"/>
    </source>
</evidence>
<accession>A0A2U1SMM8</accession>
<name>A0A2U1SMM8_METSR</name>
<dbReference type="AlphaFoldDB" id="A0A2U1SMM8"/>
<comment type="caution">
    <text evidence="1">The sequence shown here is derived from an EMBL/GenBank/DDBJ whole genome shotgun (WGS) entry which is preliminary data.</text>
</comment>
<dbReference type="Gene3D" id="3.30.420.40">
    <property type="match status" value="2"/>
</dbReference>
<dbReference type="Proteomes" id="UP000245137">
    <property type="component" value="Unassembled WGS sequence"/>
</dbReference>
<reference evidence="1 2" key="1">
    <citation type="journal article" date="2018" name="Appl. Microbiol. Biotechnol.">
        <title>Co-cultivation of the strictly anaerobic methanogen Methanosarcina barkeri with aerobic methanotrophs in an oxygen-limited membrane bioreactor.</title>
        <authorList>
            <person name="In 't Zandt M.H."/>
            <person name="van den Bosch T.J.M."/>
            <person name="Rijkers R."/>
            <person name="van Kessel M.A.H.J."/>
            <person name="Jetten M.S.M."/>
            <person name="Welte C.U."/>
        </authorList>
    </citation>
    <scope>NUCLEOTIDE SEQUENCE [LARGE SCALE GENOMIC DNA]</scope>
    <source>
        <strain evidence="1 2">DSM 17706</strain>
    </source>
</reference>
<dbReference type="OrthoDB" id="9810372at2"/>
<dbReference type="PANTHER" id="PTHR18964:SF174">
    <property type="entry name" value="D-ALLOSE KINASE-RELATED"/>
    <property type="match status" value="1"/>
</dbReference>
<protein>
    <submittedName>
        <fullName evidence="1">Transcriptional regulator</fullName>
    </submittedName>
</protein>
<dbReference type="GO" id="GO:0004396">
    <property type="term" value="F:hexokinase activity"/>
    <property type="evidence" value="ECO:0007669"/>
    <property type="project" value="TreeGrafter"/>
</dbReference>
<dbReference type="InterPro" id="IPR049874">
    <property type="entry name" value="ROK_cs"/>
</dbReference>
<gene>
    <name evidence="1" type="ORF">C5689_16080</name>
</gene>
<organism evidence="1 2">
    <name type="scientific">Methylosinus sporium</name>
    <dbReference type="NCBI Taxonomy" id="428"/>
    <lineage>
        <taxon>Bacteria</taxon>
        <taxon>Pseudomonadati</taxon>
        <taxon>Pseudomonadota</taxon>
        <taxon>Alphaproteobacteria</taxon>
        <taxon>Hyphomicrobiales</taxon>
        <taxon>Methylocystaceae</taxon>
        <taxon>Methylosinus</taxon>
    </lineage>
</organism>